<dbReference type="AlphaFoldDB" id="A0AAD7FYA9"/>
<comment type="caution">
    <text evidence="2">The sequence shown here is derived from an EMBL/GenBank/DDBJ whole genome shotgun (WGS) entry which is preliminary data.</text>
</comment>
<dbReference type="SUPFAM" id="SSF81383">
    <property type="entry name" value="F-box domain"/>
    <property type="match status" value="1"/>
</dbReference>
<proteinExistence type="predicted"/>
<name>A0AAD7FYA9_9AGAR</name>
<dbReference type="InterPro" id="IPR001810">
    <property type="entry name" value="F-box_dom"/>
</dbReference>
<dbReference type="PROSITE" id="PS50181">
    <property type="entry name" value="FBOX"/>
    <property type="match status" value="1"/>
</dbReference>
<gene>
    <name evidence="2" type="ORF">FB45DRAFT_10706</name>
</gene>
<dbReference type="Pfam" id="PF12937">
    <property type="entry name" value="F-box-like"/>
    <property type="match status" value="1"/>
</dbReference>
<protein>
    <recommendedName>
        <fullName evidence="1">F-box domain-containing protein</fullName>
    </recommendedName>
</protein>
<accession>A0AAD7FYA9</accession>
<reference evidence="2" key="1">
    <citation type="submission" date="2023-03" db="EMBL/GenBank/DDBJ databases">
        <title>Massive genome expansion in bonnet fungi (Mycena s.s.) driven by repeated elements and novel gene families across ecological guilds.</title>
        <authorList>
            <consortium name="Lawrence Berkeley National Laboratory"/>
            <person name="Harder C.B."/>
            <person name="Miyauchi S."/>
            <person name="Viragh M."/>
            <person name="Kuo A."/>
            <person name="Thoen E."/>
            <person name="Andreopoulos B."/>
            <person name="Lu D."/>
            <person name="Skrede I."/>
            <person name="Drula E."/>
            <person name="Henrissat B."/>
            <person name="Morin E."/>
            <person name="Kohler A."/>
            <person name="Barry K."/>
            <person name="LaButti K."/>
            <person name="Morin E."/>
            <person name="Salamov A."/>
            <person name="Lipzen A."/>
            <person name="Mereny Z."/>
            <person name="Hegedus B."/>
            <person name="Baldrian P."/>
            <person name="Stursova M."/>
            <person name="Weitz H."/>
            <person name="Taylor A."/>
            <person name="Grigoriev I.V."/>
            <person name="Nagy L.G."/>
            <person name="Martin F."/>
            <person name="Kauserud H."/>
        </authorList>
    </citation>
    <scope>NUCLEOTIDE SEQUENCE</scope>
    <source>
        <strain evidence="2">9284</strain>
    </source>
</reference>
<dbReference type="InterPro" id="IPR032675">
    <property type="entry name" value="LRR_dom_sf"/>
</dbReference>
<evidence type="ECO:0000313" key="2">
    <source>
        <dbReference type="EMBL" id="KAJ7650141.1"/>
    </source>
</evidence>
<dbReference type="InterPro" id="IPR036047">
    <property type="entry name" value="F-box-like_dom_sf"/>
</dbReference>
<dbReference type="EMBL" id="JARKIF010000001">
    <property type="protein sequence ID" value="KAJ7650141.1"/>
    <property type="molecule type" value="Genomic_DNA"/>
</dbReference>
<dbReference type="SUPFAM" id="SSF52047">
    <property type="entry name" value="RNI-like"/>
    <property type="match status" value="1"/>
</dbReference>
<dbReference type="Proteomes" id="UP001221142">
    <property type="component" value="Unassembled WGS sequence"/>
</dbReference>
<evidence type="ECO:0000259" key="1">
    <source>
        <dbReference type="PROSITE" id="PS50181"/>
    </source>
</evidence>
<dbReference type="Gene3D" id="3.80.10.10">
    <property type="entry name" value="Ribonuclease Inhibitor"/>
    <property type="match status" value="1"/>
</dbReference>
<keyword evidence="3" id="KW-1185">Reference proteome</keyword>
<dbReference type="Gene3D" id="1.20.1280.50">
    <property type="match status" value="1"/>
</dbReference>
<dbReference type="CDD" id="cd09917">
    <property type="entry name" value="F-box_SF"/>
    <property type="match status" value="1"/>
</dbReference>
<organism evidence="2 3">
    <name type="scientific">Roridomyces roridus</name>
    <dbReference type="NCBI Taxonomy" id="1738132"/>
    <lineage>
        <taxon>Eukaryota</taxon>
        <taxon>Fungi</taxon>
        <taxon>Dikarya</taxon>
        <taxon>Basidiomycota</taxon>
        <taxon>Agaricomycotina</taxon>
        <taxon>Agaricomycetes</taxon>
        <taxon>Agaricomycetidae</taxon>
        <taxon>Agaricales</taxon>
        <taxon>Marasmiineae</taxon>
        <taxon>Mycenaceae</taxon>
        <taxon>Roridomyces</taxon>
    </lineage>
</organism>
<evidence type="ECO:0000313" key="3">
    <source>
        <dbReference type="Proteomes" id="UP001221142"/>
    </source>
</evidence>
<feature type="domain" description="F-box" evidence="1">
    <location>
        <begin position="23"/>
        <end position="68"/>
    </location>
</feature>
<sequence length="512" mass="58498">MPPNLLRRVPSSLMLLLKKTAPTTSLSALPDDLLLEIAEHLLRVDLLRLALTNTRFYRLFLPTLYASVDLRCNTHCQTTLTFLANHPHVALCVKSLIVRPNNEEWAQHQSAPTHEIETWVIMVISQTTWSNLREFVWDGTEFPKYDGVWGSLRNGCPMLRHVGVTVGLGDFTFRSRTVVPSKSTLFQFNDLTGFTLRVKQLVGSCLHPPFDELPQTFWDMLINRCPNLEHLAIDTVNERYIDVRPLFQGRWPKLRRLTLGDFVLLDAFATVDTSNRMANFLQQHQSLEHLTLHQLEGWYFPLSLALPPTALPNLKHFSARFLMIRSLPNVLSLESLELTNHPHGKYRMSGALWAISQLPALASLRIWIDCHDSGDADVQSEHLNYFTDILANAPRLRHLDVSCSSDPTFPVAEVTTALNRPQSLKSLFITQVKRATRDGGQMLKDAVMLFHENPQLELLKLQDAIARWRQPQDLRLQKVATFERIGGVVSVQETGLKRGLRHSKVYRHVIKR</sequence>